<dbReference type="Gene3D" id="1.10.10.60">
    <property type="entry name" value="Homeodomain-like"/>
    <property type="match status" value="1"/>
</dbReference>
<dbReference type="PANTHER" id="PTHR30055">
    <property type="entry name" value="HTH-TYPE TRANSCRIPTIONAL REGULATOR RUTR"/>
    <property type="match status" value="1"/>
</dbReference>
<feature type="compositionally biased region" description="Basic residues" evidence="5">
    <location>
        <begin position="8"/>
        <end position="19"/>
    </location>
</feature>
<dbReference type="PROSITE" id="PS50977">
    <property type="entry name" value="HTH_TETR_2"/>
    <property type="match status" value="1"/>
</dbReference>
<keyword evidence="1" id="KW-0805">Transcription regulation</keyword>
<keyword evidence="3" id="KW-0804">Transcription</keyword>
<proteinExistence type="predicted"/>
<dbReference type="AlphaFoldDB" id="A0A2T6BDN7"/>
<evidence type="ECO:0000256" key="2">
    <source>
        <dbReference type="ARBA" id="ARBA00023125"/>
    </source>
</evidence>
<feature type="region of interest" description="Disordered" evidence="5">
    <location>
        <begin position="1"/>
        <end position="21"/>
    </location>
</feature>
<dbReference type="SUPFAM" id="SSF46689">
    <property type="entry name" value="Homeodomain-like"/>
    <property type="match status" value="1"/>
</dbReference>
<evidence type="ECO:0000256" key="1">
    <source>
        <dbReference type="ARBA" id="ARBA00023015"/>
    </source>
</evidence>
<feature type="domain" description="HTH tetR-type" evidence="6">
    <location>
        <begin position="19"/>
        <end position="79"/>
    </location>
</feature>
<dbReference type="OrthoDB" id="8478851at2"/>
<dbReference type="EMBL" id="QBKS01000002">
    <property type="protein sequence ID" value="PTX54188.1"/>
    <property type="molecule type" value="Genomic_DNA"/>
</dbReference>
<keyword evidence="2 4" id="KW-0238">DNA-binding</keyword>
<protein>
    <submittedName>
        <fullName evidence="7">TetR family transcriptional regulator</fullName>
    </submittedName>
</protein>
<dbReference type="Gene3D" id="1.10.357.10">
    <property type="entry name" value="Tetracycline Repressor, domain 2"/>
    <property type="match status" value="1"/>
</dbReference>
<dbReference type="Pfam" id="PF16859">
    <property type="entry name" value="TetR_C_11"/>
    <property type="match status" value="1"/>
</dbReference>
<comment type="caution">
    <text evidence="7">The sequence shown here is derived from an EMBL/GenBank/DDBJ whole genome shotgun (WGS) entry which is preliminary data.</text>
</comment>
<evidence type="ECO:0000256" key="3">
    <source>
        <dbReference type="ARBA" id="ARBA00023163"/>
    </source>
</evidence>
<reference evidence="7 8" key="1">
    <citation type="submission" date="2018-04" db="EMBL/GenBank/DDBJ databases">
        <title>Genomic Encyclopedia of Archaeal and Bacterial Type Strains, Phase II (KMG-II): from individual species to whole genera.</title>
        <authorList>
            <person name="Goeker M."/>
        </authorList>
    </citation>
    <scope>NUCLEOTIDE SEQUENCE [LARGE SCALE GENOMIC DNA]</scope>
    <source>
        <strain evidence="7 8">DSM 100977</strain>
    </source>
</reference>
<dbReference type="InterPro" id="IPR036271">
    <property type="entry name" value="Tet_transcr_reg_TetR-rel_C_sf"/>
</dbReference>
<accession>A0A2T6BDN7</accession>
<dbReference type="InterPro" id="IPR001647">
    <property type="entry name" value="HTH_TetR"/>
</dbReference>
<evidence type="ECO:0000313" key="8">
    <source>
        <dbReference type="Proteomes" id="UP000243978"/>
    </source>
</evidence>
<dbReference type="RefSeq" id="WP_107846545.1">
    <property type="nucleotide sequence ID" value="NZ_QBKS01000002.1"/>
</dbReference>
<dbReference type="InterPro" id="IPR050109">
    <property type="entry name" value="HTH-type_TetR-like_transc_reg"/>
</dbReference>
<dbReference type="Proteomes" id="UP000243978">
    <property type="component" value="Unassembled WGS sequence"/>
</dbReference>
<feature type="DNA-binding region" description="H-T-H motif" evidence="4">
    <location>
        <begin position="42"/>
        <end position="61"/>
    </location>
</feature>
<keyword evidence="8" id="KW-1185">Reference proteome</keyword>
<dbReference type="SUPFAM" id="SSF48498">
    <property type="entry name" value="Tetracyclin repressor-like, C-terminal domain"/>
    <property type="match status" value="1"/>
</dbReference>
<dbReference type="PANTHER" id="PTHR30055:SF238">
    <property type="entry name" value="MYCOFACTOCIN BIOSYNTHESIS TRANSCRIPTIONAL REGULATOR MFTR-RELATED"/>
    <property type="match status" value="1"/>
</dbReference>
<dbReference type="GO" id="GO:0000976">
    <property type="term" value="F:transcription cis-regulatory region binding"/>
    <property type="evidence" value="ECO:0007669"/>
    <property type="project" value="TreeGrafter"/>
</dbReference>
<dbReference type="PRINTS" id="PR00455">
    <property type="entry name" value="HTHTETR"/>
</dbReference>
<evidence type="ECO:0000256" key="4">
    <source>
        <dbReference type="PROSITE-ProRule" id="PRU00335"/>
    </source>
</evidence>
<dbReference type="FunFam" id="1.10.10.60:FF:000141">
    <property type="entry name" value="TetR family transcriptional regulator"/>
    <property type="match status" value="1"/>
</dbReference>
<dbReference type="Pfam" id="PF00440">
    <property type="entry name" value="TetR_N"/>
    <property type="match status" value="1"/>
</dbReference>
<dbReference type="InterPro" id="IPR011075">
    <property type="entry name" value="TetR_C"/>
</dbReference>
<organism evidence="7 8">
    <name type="scientific">Litoreibacter ponti</name>
    <dbReference type="NCBI Taxonomy" id="1510457"/>
    <lineage>
        <taxon>Bacteria</taxon>
        <taxon>Pseudomonadati</taxon>
        <taxon>Pseudomonadota</taxon>
        <taxon>Alphaproteobacteria</taxon>
        <taxon>Rhodobacterales</taxon>
        <taxon>Roseobacteraceae</taxon>
        <taxon>Litoreibacter</taxon>
    </lineage>
</organism>
<dbReference type="GO" id="GO:0003700">
    <property type="term" value="F:DNA-binding transcription factor activity"/>
    <property type="evidence" value="ECO:0007669"/>
    <property type="project" value="TreeGrafter"/>
</dbReference>
<dbReference type="InterPro" id="IPR009057">
    <property type="entry name" value="Homeodomain-like_sf"/>
</dbReference>
<name>A0A2T6BDN7_9RHOB</name>
<gene>
    <name evidence="7" type="ORF">C8N43_2998</name>
</gene>
<evidence type="ECO:0000259" key="6">
    <source>
        <dbReference type="PROSITE" id="PS50977"/>
    </source>
</evidence>
<evidence type="ECO:0000256" key="5">
    <source>
        <dbReference type="SAM" id="MobiDB-lite"/>
    </source>
</evidence>
<evidence type="ECO:0000313" key="7">
    <source>
        <dbReference type="EMBL" id="PTX54188.1"/>
    </source>
</evidence>
<sequence>METDAGGKNKRARPRRRKEARPSEIVAAGIEEFEAHGFLGANLNRIAKAAGISKGTIYLYFPSKEALFLAAIEEHVAAVMGEAEADLATEAGTTRELLTKLLRNMYARFAEGRAQALFRILITEGDRIPDVLASYHAMTIRRGSTLLSAILSRGLERGEVRDSAVLATPHVIIAPAVYYSIHNMMFREAQPLAYESYFDAHIDMILHGVLSAEAH</sequence>